<dbReference type="Proteomes" id="UP000310334">
    <property type="component" value="Unassembled WGS sequence"/>
</dbReference>
<dbReference type="InterPro" id="IPR004995">
    <property type="entry name" value="Spore_Ger"/>
</dbReference>
<evidence type="ECO:0000313" key="7">
    <source>
        <dbReference type="EMBL" id="THF77476.1"/>
    </source>
</evidence>
<accession>A0A4S4BR85</accession>
<dbReference type="PANTHER" id="PTHR22550">
    <property type="entry name" value="SPORE GERMINATION PROTEIN"/>
    <property type="match status" value="1"/>
</dbReference>
<feature type="compositionally biased region" description="Basic and acidic residues" evidence="5">
    <location>
        <begin position="522"/>
        <end position="540"/>
    </location>
</feature>
<evidence type="ECO:0000256" key="1">
    <source>
        <dbReference type="ARBA" id="ARBA00004141"/>
    </source>
</evidence>
<sequence>MNSAWNRLFKHNKKEQQVLYEDIDMSFKDHELSSSLDFNIQTIKNTLGNSSDLIIREFSMGNPLLHKVSAIYINGLTDKVLTANSIIEKLMTDTRMIENNESWSPDQLGTYIREHILTTTHVEIVTDLKKLFSFLLSGQTIVLVDRCIQGFGCASQGGELRAISEPTSESSVRGPKESFTESLITNTSMIRRRIKSPNLWLETMKIGNLTQTDVGIMYVNGIVNDKLLKEVRERLDKIDVDEIQGSNTIEEWITDDKWTPWPTILITERPDVITGNLLEGRVAIFVDGTPIPLIVPATWNQFFQTAEDYYLRWSMSGFLRFIRLASFLITLLGQALFIAFISFHPELIPTPLLINLAAQRQAIPFPIIFEALLMELTFEVLREAGIRMPRPVGQAVSIVGALVLGEAAVSAGIVSSAMVIVVAATAIASFTIPHYTMTDSTRLLRFMMMLLASTFGLYGIGLGVIILVSHTVSLRSFGIPYLAPFAPFIPTDQKDAILRLPVPFMSKRPRLISQKKRKRKEAKSSLKEEKNMNDNEPKRD</sequence>
<evidence type="ECO:0000256" key="2">
    <source>
        <dbReference type="ARBA" id="ARBA00005278"/>
    </source>
</evidence>
<keyword evidence="6" id="KW-1133">Transmembrane helix</keyword>
<dbReference type="RefSeq" id="WP_136356832.1">
    <property type="nucleotide sequence ID" value="NZ_CP046266.1"/>
</dbReference>
<feature type="transmembrane region" description="Helical" evidence="6">
    <location>
        <begin position="321"/>
        <end position="343"/>
    </location>
</feature>
<dbReference type="OrthoDB" id="9772630at2"/>
<feature type="compositionally biased region" description="Basic residues" evidence="5">
    <location>
        <begin position="509"/>
        <end position="521"/>
    </location>
</feature>
<reference evidence="7 8" key="1">
    <citation type="submission" date="2019-04" db="EMBL/GenBank/DDBJ databases">
        <title>Bacillus sediminilitoris sp. nov., isolated from a tidal flat sediment on the East China Sea.</title>
        <authorList>
            <person name="Wei Y."/>
            <person name="Mao H."/>
            <person name="Fang J."/>
        </authorList>
    </citation>
    <scope>NUCLEOTIDE SEQUENCE [LARGE SCALE GENOMIC DNA]</scope>
    <source>
        <strain evidence="7 8">DSL-17</strain>
    </source>
</reference>
<dbReference type="GO" id="GO:0009847">
    <property type="term" value="P:spore germination"/>
    <property type="evidence" value="ECO:0007669"/>
    <property type="project" value="UniProtKB-UniRule"/>
</dbReference>
<keyword evidence="8" id="KW-1185">Reference proteome</keyword>
<dbReference type="EMBL" id="SSNT01000015">
    <property type="protein sequence ID" value="THF77476.1"/>
    <property type="molecule type" value="Genomic_DNA"/>
</dbReference>
<protein>
    <submittedName>
        <fullName evidence="7">Spore germination protein</fullName>
    </submittedName>
</protein>
<name>A0A4S4BR85_9BACI</name>
<dbReference type="PIRSF" id="PIRSF005690">
    <property type="entry name" value="GerBA"/>
    <property type="match status" value="1"/>
</dbReference>
<comment type="similarity">
    <text evidence="2 4">Belongs to the GerABKA family.</text>
</comment>
<evidence type="ECO:0000256" key="4">
    <source>
        <dbReference type="PIRNR" id="PIRNR005690"/>
    </source>
</evidence>
<keyword evidence="6" id="KW-0812">Transmembrane</keyword>
<dbReference type="AlphaFoldDB" id="A0A4S4BR85"/>
<evidence type="ECO:0000313" key="8">
    <source>
        <dbReference type="Proteomes" id="UP000310334"/>
    </source>
</evidence>
<proteinExistence type="inferred from homology"/>
<evidence type="ECO:0000256" key="3">
    <source>
        <dbReference type="ARBA" id="ARBA00023136"/>
    </source>
</evidence>
<gene>
    <name evidence="7" type="ORF">E6W99_19260</name>
</gene>
<evidence type="ECO:0000256" key="6">
    <source>
        <dbReference type="SAM" id="Phobius"/>
    </source>
</evidence>
<keyword evidence="3 4" id="KW-0472">Membrane</keyword>
<feature type="transmembrane region" description="Helical" evidence="6">
    <location>
        <begin position="402"/>
        <end position="432"/>
    </location>
</feature>
<evidence type="ECO:0000256" key="5">
    <source>
        <dbReference type="SAM" id="MobiDB-lite"/>
    </source>
</evidence>
<dbReference type="Pfam" id="PF03323">
    <property type="entry name" value="GerA"/>
    <property type="match status" value="1"/>
</dbReference>
<dbReference type="GO" id="GO:0005886">
    <property type="term" value="C:plasma membrane"/>
    <property type="evidence" value="ECO:0007669"/>
    <property type="project" value="UniProtKB-SubCell"/>
</dbReference>
<feature type="region of interest" description="Disordered" evidence="5">
    <location>
        <begin position="509"/>
        <end position="540"/>
    </location>
</feature>
<comment type="subcellular location">
    <subcellularLocation>
        <location evidence="4">Cell membrane</location>
    </subcellularLocation>
    <subcellularLocation>
        <location evidence="1">Membrane</location>
        <topology evidence="1">Multi-pass membrane protein</topology>
    </subcellularLocation>
</comment>
<comment type="caution">
    <text evidence="7">The sequence shown here is derived from an EMBL/GenBank/DDBJ whole genome shotgun (WGS) entry which is preliminary data.</text>
</comment>
<feature type="transmembrane region" description="Helical" evidence="6">
    <location>
        <begin position="444"/>
        <end position="468"/>
    </location>
</feature>
<organism evidence="7 8">
    <name type="scientific">Metabacillus sediminilitoris</name>
    <dbReference type="NCBI Taxonomy" id="2567941"/>
    <lineage>
        <taxon>Bacteria</taxon>
        <taxon>Bacillati</taxon>
        <taxon>Bacillota</taxon>
        <taxon>Bacilli</taxon>
        <taxon>Bacillales</taxon>
        <taxon>Bacillaceae</taxon>
        <taxon>Metabacillus</taxon>
    </lineage>
</organism>
<dbReference type="InterPro" id="IPR050768">
    <property type="entry name" value="UPF0353/GerABKA_families"/>
</dbReference>
<dbReference type="PANTHER" id="PTHR22550:SF5">
    <property type="entry name" value="LEUCINE ZIPPER PROTEIN 4"/>
    <property type="match status" value="1"/>
</dbReference>